<organism evidence="2">
    <name type="scientific">Tetraselmis sp. GSL018</name>
    <dbReference type="NCBI Taxonomy" id="582737"/>
    <lineage>
        <taxon>Eukaryota</taxon>
        <taxon>Viridiplantae</taxon>
        <taxon>Chlorophyta</taxon>
        <taxon>core chlorophytes</taxon>
        <taxon>Chlorodendrophyceae</taxon>
        <taxon>Chlorodendrales</taxon>
        <taxon>Chlorodendraceae</taxon>
        <taxon>Tetraselmis</taxon>
    </lineage>
</organism>
<gene>
    <name evidence="2" type="ORF">TSPGSL018_26811</name>
</gene>
<dbReference type="AlphaFoldDB" id="A0A061RMM0"/>
<reference evidence="2" key="1">
    <citation type="submission" date="2014-05" db="EMBL/GenBank/DDBJ databases">
        <title>The transcriptome of the halophilic microalga Tetraselmis sp. GSL018 isolated from the Great Salt Lake, Utah.</title>
        <authorList>
            <person name="Jinkerson R.E."/>
            <person name="D'Adamo S."/>
            <person name="Posewitz M.C."/>
        </authorList>
    </citation>
    <scope>NUCLEOTIDE SEQUENCE</scope>
    <source>
        <strain evidence="2">GSL018</strain>
    </source>
</reference>
<accession>A0A061RMM0</accession>
<sequence>MPLEPVSSAPSQLPRTEKRHSMDLEGSSNAPKSTPHTPSVSDDPVLVKAPELPGRRVSADFESAEPQQADKPNSHPEEAPADSGKPPAAEPPKAAAKVPAHPPPEAAAAAGSSGTLAEAKPKLTRAERR</sequence>
<feature type="compositionally biased region" description="Polar residues" evidence="1">
    <location>
        <begin position="26"/>
        <end position="40"/>
    </location>
</feature>
<name>A0A061RMM0_9CHLO</name>
<evidence type="ECO:0000256" key="1">
    <source>
        <dbReference type="SAM" id="MobiDB-lite"/>
    </source>
</evidence>
<feature type="region of interest" description="Disordered" evidence="1">
    <location>
        <begin position="1"/>
        <end position="129"/>
    </location>
</feature>
<dbReference type="EMBL" id="GBEZ01011679">
    <property type="protein sequence ID" value="JAC74127.1"/>
    <property type="molecule type" value="Transcribed_RNA"/>
</dbReference>
<feature type="compositionally biased region" description="Low complexity" evidence="1">
    <location>
        <begin position="83"/>
        <end position="99"/>
    </location>
</feature>
<feature type="compositionally biased region" description="Basic and acidic residues" evidence="1">
    <location>
        <begin position="119"/>
        <end position="129"/>
    </location>
</feature>
<evidence type="ECO:0000313" key="2">
    <source>
        <dbReference type="EMBL" id="JAC74127.1"/>
    </source>
</evidence>
<feature type="non-terminal residue" evidence="2">
    <location>
        <position position="129"/>
    </location>
</feature>
<feature type="compositionally biased region" description="Low complexity" evidence="1">
    <location>
        <begin position="106"/>
        <end position="118"/>
    </location>
</feature>
<proteinExistence type="predicted"/>
<protein>
    <submittedName>
        <fullName evidence="2">Uncharacterized protein</fullName>
    </submittedName>
</protein>